<evidence type="ECO:0000256" key="1">
    <source>
        <dbReference type="SAM" id="SignalP"/>
    </source>
</evidence>
<keyword evidence="3" id="KW-1185">Reference proteome</keyword>
<reference evidence="2 3" key="1">
    <citation type="journal article" date="2021" name="J. Hered.">
        <title>A chromosome-level genome assembly of the parasitoid wasp, Cotesia glomerata (Hymenoptera: Braconidae).</title>
        <authorList>
            <person name="Pinto B.J."/>
            <person name="Weis J.J."/>
            <person name="Gamble T."/>
            <person name="Ode P.J."/>
            <person name="Paul R."/>
            <person name="Zaspel J.M."/>
        </authorList>
    </citation>
    <scope>NUCLEOTIDE SEQUENCE [LARGE SCALE GENOMIC DNA]</scope>
    <source>
        <strain evidence="2">CgM1</strain>
    </source>
</reference>
<sequence>MYRLFIPIVFNFLILVQITLAGRITNFPKYVHPSDTAFESIDNDYENADNNYKTTGQINGLLVSNNHNNGGLIKVNRYRLSQSSHKDNHRPPDYNEASALFNPPNFGSPDQFSKESLAYFGNQAKAPAEYHFNVNSFPFNMVLTFIKNSPQLKSQILWFINSVRSIVQLINKHMELANDYLTFSSHY</sequence>
<dbReference type="Proteomes" id="UP000826195">
    <property type="component" value="Unassembled WGS sequence"/>
</dbReference>
<keyword evidence="1" id="KW-0732">Signal</keyword>
<evidence type="ECO:0000313" key="2">
    <source>
        <dbReference type="EMBL" id="KAH0568161.1"/>
    </source>
</evidence>
<dbReference type="AlphaFoldDB" id="A0AAV7J907"/>
<feature type="chain" id="PRO_5043809677" evidence="1">
    <location>
        <begin position="22"/>
        <end position="187"/>
    </location>
</feature>
<organism evidence="2 3">
    <name type="scientific">Cotesia glomerata</name>
    <name type="common">Lepidopteran parasitic wasp</name>
    <name type="synonym">Apanteles glomeratus</name>
    <dbReference type="NCBI Taxonomy" id="32391"/>
    <lineage>
        <taxon>Eukaryota</taxon>
        <taxon>Metazoa</taxon>
        <taxon>Ecdysozoa</taxon>
        <taxon>Arthropoda</taxon>
        <taxon>Hexapoda</taxon>
        <taxon>Insecta</taxon>
        <taxon>Pterygota</taxon>
        <taxon>Neoptera</taxon>
        <taxon>Endopterygota</taxon>
        <taxon>Hymenoptera</taxon>
        <taxon>Apocrita</taxon>
        <taxon>Ichneumonoidea</taxon>
        <taxon>Braconidae</taxon>
        <taxon>Microgastrinae</taxon>
        <taxon>Cotesia</taxon>
    </lineage>
</organism>
<comment type="caution">
    <text evidence="2">The sequence shown here is derived from an EMBL/GenBank/DDBJ whole genome shotgun (WGS) entry which is preliminary data.</text>
</comment>
<accession>A0AAV7J907</accession>
<name>A0AAV7J907_COTGL</name>
<feature type="signal peptide" evidence="1">
    <location>
        <begin position="1"/>
        <end position="21"/>
    </location>
</feature>
<gene>
    <name evidence="2" type="ORF">KQX54_019187</name>
</gene>
<proteinExistence type="predicted"/>
<dbReference type="EMBL" id="JAHXZJ010000001">
    <property type="protein sequence ID" value="KAH0568161.1"/>
    <property type="molecule type" value="Genomic_DNA"/>
</dbReference>
<protein>
    <submittedName>
        <fullName evidence="2">Uncharacterized protein</fullName>
    </submittedName>
</protein>
<evidence type="ECO:0000313" key="3">
    <source>
        <dbReference type="Proteomes" id="UP000826195"/>
    </source>
</evidence>